<organism evidence="2 3">
    <name type="scientific">Argiope bruennichi</name>
    <name type="common">Wasp spider</name>
    <name type="synonym">Aranea bruennichi</name>
    <dbReference type="NCBI Taxonomy" id="94029"/>
    <lineage>
        <taxon>Eukaryota</taxon>
        <taxon>Metazoa</taxon>
        <taxon>Ecdysozoa</taxon>
        <taxon>Arthropoda</taxon>
        <taxon>Chelicerata</taxon>
        <taxon>Arachnida</taxon>
        <taxon>Araneae</taxon>
        <taxon>Araneomorphae</taxon>
        <taxon>Entelegynae</taxon>
        <taxon>Araneoidea</taxon>
        <taxon>Araneidae</taxon>
        <taxon>Argiope</taxon>
    </lineage>
</organism>
<dbReference type="EMBL" id="JABXBU010000003">
    <property type="protein sequence ID" value="KAF8793420.1"/>
    <property type="molecule type" value="Genomic_DNA"/>
</dbReference>
<sequence length="244" mass="28147">MHLQKFIFWSGGRLKTKRKTGKRKTERRDDRRNLKGEQSSGMKGEYLQNKKPNTNVEGFLKKELQQSETTVKIKSVRRIQKGGLAITCKREEDLQKLTETLIEKEAITENITTKRSGMRHPSIIIYNVPNNVPMKDVQRTIRPHTKNLDDLKLRFKMRRRIENTSYVILEAPSEALHCLKNLRRIAINCEILHLKEFHRVKHCSTCHTFIHTANRTSAEMISHSVVTAADDITPGSACLMSTSV</sequence>
<name>A0A8T0FV34_ARGBR</name>
<comment type="caution">
    <text evidence="2">The sequence shown here is derived from an EMBL/GenBank/DDBJ whole genome shotgun (WGS) entry which is preliminary data.</text>
</comment>
<evidence type="ECO:0000256" key="1">
    <source>
        <dbReference type="SAM" id="MobiDB-lite"/>
    </source>
</evidence>
<feature type="region of interest" description="Disordered" evidence="1">
    <location>
        <begin position="14"/>
        <end position="50"/>
    </location>
</feature>
<feature type="compositionally biased region" description="Basic residues" evidence="1">
    <location>
        <begin position="14"/>
        <end position="25"/>
    </location>
</feature>
<evidence type="ECO:0000313" key="3">
    <source>
        <dbReference type="Proteomes" id="UP000807504"/>
    </source>
</evidence>
<proteinExistence type="predicted"/>
<dbReference type="AlphaFoldDB" id="A0A8T0FV34"/>
<gene>
    <name evidence="2" type="ORF">HNY73_004902</name>
</gene>
<protein>
    <submittedName>
        <fullName evidence="2">Uncharacterized protein</fullName>
    </submittedName>
</protein>
<evidence type="ECO:0000313" key="2">
    <source>
        <dbReference type="EMBL" id="KAF8793420.1"/>
    </source>
</evidence>
<keyword evidence="3" id="KW-1185">Reference proteome</keyword>
<reference evidence="2" key="2">
    <citation type="submission" date="2020-06" db="EMBL/GenBank/DDBJ databases">
        <authorList>
            <person name="Sheffer M."/>
        </authorList>
    </citation>
    <scope>NUCLEOTIDE SEQUENCE</scope>
</reference>
<dbReference type="Proteomes" id="UP000807504">
    <property type="component" value="Unassembled WGS sequence"/>
</dbReference>
<feature type="compositionally biased region" description="Basic and acidic residues" evidence="1">
    <location>
        <begin position="26"/>
        <end position="35"/>
    </location>
</feature>
<reference evidence="2" key="1">
    <citation type="journal article" date="2020" name="bioRxiv">
        <title>Chromosome-level reference genome of the European wasp spider Argiope bruennichi: a resource for studies on range expansion and evolutionary adaptation.</title>
        <authorList>
            <person name="Sheffer M.M."/>
            <person name="Hoppe A."/>
            <person name="Krehenwinkel H."/>
            <person name="Uhl G."/>
            <person name="Kuss A.W."/>
            <person name="Jensen L."/>
            <person name="Jensen C."/>
            <person name="Gillespie R.G."/>
            <person name="Hoff K.J."/>
            <person name="Prost S."/>
        </authorList>
    </citation>
    <scope>NUCLEOTIDE SEQUENCE</scope>
</reference>
<accession>A0A8T0FV34</accession>